<gene>
    <name evidence="6" type="ORF">VTAP4600_B1091</name>
</gene>
<dbReference type="Gene3D" id="1.10.10.10">
    <property type="entry name" value="Winged helix-like DNA-binding domain superfamily/Winged helix DNA-binding domain"/>
    <property type="match status" value="1"/>
</dbReference>
<dbReference type="FunFam" id="1.10.10.10:FF:000001">
    <property type="entry name" value="LysR family transcriptional regulator"/>
    <property type="match status" value="1"/>
</dbReference>
<dbReference type="PANTHER" id="PTHR30579">
    <property type="entry name" value="TRANSCRIPTIONAL REGULATOR"/>
    <property type="match status" value="1"/>
</dbReference>
<proteinExistence type="inferred from homology"/>
<dbReference type="SUPFAM" id="SSF46785">
    <property type="entry name" value="Winged helix' DNA-binding domain"/>
    <property type="match status" value="1"/>
</dbReference>
<dbReference type="InterPro" id="IPR050176">
    <property type="entry name" value="LTTR"/>
</dbReference>
<organism evidence="6 7">
    <name type="scientific">Vibrio tapetis subsp. tapetis</name>
    <dbReference type="NCBI Taxonomy" id="1671868"/>
    <lineage>
        <taxon>Bacteria</taxon>
        <taxon>Pseudomonadati</taxon>
        <taxon>Pseudomonadota</taxon>
        <taxon>Gammaproteobacteria</taxon>
        <taxon>Vibrionales</taxon>
        <taxon>Vibrionaceae</taxon>
        <taxon>Vibrio</taxon>
    </lineage>
</organism>
<dbReference type="InterPro" id="IPR000847">
    <property type="entry name" value="LysR_HTH_N"/>
</dbReference>
<dbReference type="PROSITE" id="PS50931">
    <property type="entry name" value="HTH_LYSR"/>
    <property type="match status" value="1"/>
</dbReference>
<dbReference type="InterPro" id="IPR036390">
    <property type="entry name" value="WH_DNA-bd_sf"/>
</dbReference>
<comment type="similarity">
    <text evidence="1">Belongs to the LysR transcriptional regulatory family.</text>
</comment>
<dbReference type="Proteomes" id="UP000235828">
    <property type="component" value="Chromosome B"/>
</dbReference>
<evidence type="ECO:0000256" key="4">
    <source>
        <dbReference type="ARBA" id="ARBA00023163"/>
    </source>
</evidence>
<keyword evidence="2" id="KW-0805">Transcription regulation</keyword>
<dbReference type="PRINTS" id="PR00039">
    <property type="entry name" value="HTHLYSR"/>
</dbReference>
<evidence type="ECO:0000256" key="3">
    <source>
        <dbReference type="ARBA" id="ARBA00023125"/>
    </source>
</evidence>
<evidence type="ECO:0000259" key="5">
    <source>
        <dbReference type="PROSITE" id="PS50931"/>
    </source>
</evidence>
<evidence type="ECO:0000256" key="2">
    <source>
        <dbReference type="ARBA" id="ARBA00023015"/>
    </source>
</evidence>
<dbReference type="Pfam" id="PF00126">
    <property type="entry name" value="HTH_1"/>
    <property type="match status" value="1"/>
</dbReference>
<dbReference type="InterPro" id="IPR036388">
    <property type="entry name" value="WH-like_DNA-bd_sf"/>
</dbReference>
<feature type="domain" description="HTH lysR-type" evidence="5">
    <location>
        <begin position="8"/>
        <end position="64"/>
    </location>
</feature>
<protein>
    <submittedName>
        <fullName evidence="6">Transcriptional regulator</fullName>
    </submittedName>
</protein>
<dbReference type="AlphaFoldDB" id="A0A2N8ZLD1"/>
<dbReference type="GO" id="GO:0003700">
    <property type="term" value="F:DNA-binding transcription factor activity"/>
    <property type="evidence" value="ECO:0007669"/>
    <property type="project" value="InterPro"/>
</dbReference>
<reference evidence="6 7" key="1">
    <citation type="submission" date="2017-10" db="EMBL/GenBank/DDBJ databases">
        <authorList>
            <person name="Banno H."/>
            <person name="Chua N.-H."/>
        </authorList>
    </citation>
    <scope>NUCLEOTIDE SEQUENCE [LARGE SCALE GENOMIC DNA]</scope>
    <source>
        <strain evidence="6">Vibrio tapetis CECT4600</strain>
    </source>
</reference>
<dbReference type="PANTHER" id="PTHR30579:SF3">
    <property type="entry name" value="TRANSCRIPTIONAL REGULATORY PROTEIN"/>
    <property type="match status" value="1"/>
</dbReference>
<keyword evidence="4" id="KW-0804">Transcription</keyword>
<evidence type="ECO:0000313" key="6">
    <source>
        <dbReference type="EMBL" id="SON52702.1"/>
    </source>
</evidence>
<dbReference type="GO" id="GO:0003677">
    <property type="term" value="F:DNA binding"/>
    <property type="evidence" value="ECO:0007669"/>
    <property type="project" value="UniProtKB-KW"/>
</dbReference>
<name>A0A2N8ZLD1_9VIBR</name>
<keyword evidence="3" id="KW-0238">DNA-binding</keyword>
<evidence type="ECO:0000256" key="1">
    <source>
        <dbReference type="ARBA" id="ARBA00009437"/>
    </source>
</evidence>
<accession>A0A2N8ZLD1</accession>
<dbReference type="EMBL" id="LT960612">
    <property type="protein sequence ID" value="SON52702.1"/>
    <property type="molecule type" value="Genomic_DNA"/>
</dbReference>
<dbReference type="KEGG" id="vta:B1091"/>
<evidence type="ECO:0000313" key="7">
    <source>
        <dbReference type="Proteomes" id="UP000235828"/>
    </source>
</evidence>
<sequence>MKTVNRSIDVKYLRTFSHVAKHKSFTAAAESLFMTQPAVSQHIKKIESTIGASIFDRKEGFLLTKHGKVLLEYAAETMSMYERLFEDLEKVELRDQFNIAIAESFCTEMVERVINEFRLLNNIDLSINSFASYTSLDASRYDLIFSMDRMSQENGKSYQLNTVHYVIAHSKMLDPYGCYPQRVVFCNTLSIH</sequence>
<keyword evidence="7" id="KW-1185">Reference proteome</keyword>